<dbReference type="InterPro" id="IPR048287">
    <property type="entry name" value="TSPN-like_N"/>
</dbReference>
<protein>
    <recommendedName>
        <fullName evidence="3">Thrombospondin-like N-terminal domain-containing protein</fullName>
    </recommendedName>
</protein>
<dbReference type="SMART" id="SM00210">
    <property type="entry name" value="TSPN"/>
    <property type="match status" value="1"/>
</dbReference>
<organism evidence="4">
    <name type="scientific">Clastoptera arizonana</name>
    <name type="common">Arizona spittle bug</name>
    <dbReference type="NCBI Taxonomy" id="38151"/>
    <lineage>
        <taxon>Eukaryota</taxon>
        <taxon>Metazoa</taxon>
        <taxon>Ecdysozoa</taxon>
        <taxon>Arthropoda</taxon>
        <taxon>Hexapoda</taxon>
        <taxon>Insecta</taxon>
        <taxon>Pterygota</taxon>
        <taxon>Neoptera</taxon>
        <taxon>Paraneoptera</taxon>
        <taxon>Hemiptera</taxon>
        <taxon>Auchenorrhyncha</taxon>
        <taxon>Cercopoidea</taxon>
        <taxon>Clastopteridae</taxon>
        <taxon>Clastoptera</taxon>
    </lineage>
</organism>
<feature type="non-terminal residue" evidence="4">
    <location>
        <position position="266"/>
    </location>
</feature>
<sequence>MLTRIVFLLSAISGWKTTPCAGSGEGILPQIDLTETDLLQAIKIPFDDPTTTFFEDGLDKFPAMALKPGSDIKSPYRLYLPEKFYPEFAITITAKLANREGGFIFAVVNPLETVVQLGVHLTSAGPDMTNISLLYTDLNIHFTSSQTIASFVVPSTFSRWTRFALKVTMEEVVLYFQCSEYGRLHVKRDTQELVFDSASTLYIAQAGPLIKGNLDGAIQQLKIYGTPAVAESQCKNSFKGFEEGSGDNYSTTPTWDPNDFFEFETT</sequence>
<feature type="signal peptide" evidence="2">
    <location>
        <begin position="1"/>
        <end position="17"/>
    </location>
</feature>
<evidence type="ECO:0000256" key="2">
    <source>
        <dbReference type="SAM" id="SignalP"/>
    </source>
</evidence>
<evidence type="ECO:0000256" key="1">
    <source>
        <dbReference type="ARBA" id="ARBA00022737"/>
    </source>
</evidence>
<evidence type="ECO:0000259" key="3">
    <source>
        <dbReference type="SMART" id="SM00210"/>
    </source>
</evidence>
<keyword evidence="2" id="KW-0732">Signal</keyword>
<accession>A0A1B6EGQ0</accession>
<dbReference type="InterPro" id="IPR013320">
    <property type="entry name" value="ConA-like_dom_sf"/>
</dbReference>
<proteinExistence type="predicted"/>
<keyword evidence="1" id="KW-0677">Repeat</keyword>
<dbReference type="SUPFAM" id="SSF49899">
    <property type="entry name" value="Concanavalin A-like lectins/glucanases"/>
    <property type="match status" value="1"/>
</dbReference>
<dbReference type="Gene3D" id="2.60.120.200">
    <property type="match status" value="1"/>
</dbReference>
<reference evidence="4" key="1">
    <citation type="submission" date="2015-12" db="EMBL/GenBank/DDBJ databases">
        <title>De novo transcriptome assembly of four potential Pierce s Disease insect vectors from Arizona vineyards.</title>
        <authorList>
            <person name="Tassone E.E."/>
        </authorList>
    </citation>
    <scope>NUCLEOTIDE SEQUENCE</scope>
</reference>
<feature type="domain" description="Thrombospondin-like N-terminal" evidence="3">
    <location>
        <begin position="35"/>
        <end position="227"/>
    </location>
</feature>
<dbReference type="EMBL" id="GEDC01000191">
    <property type="protein sequence ID" value="JAS37107.1"/>
    <property type="molecule type" value="Transcribed_RNA"/>
</dbReference>
<gene>
    <name evidence="4" type="ORF">g.4247</name>
</gene>
<name>A0A1B6EGQ0_9HEMI</name>
<evidence type="ECO:0000313" key="4">
    <source>
        <dbReference type="EMBL" id="JAS37107.1"/>
    </source>
</evidence>
<feature type="chain" id="PRO_5008582208" description="Thrombospondin-like N-terminal domain-containing protein" evidence="2">
    <location>
        <begin position="18"/>
        <end position="266"/>
    </location>
</feature>
<dbReference type="AlphaFoldDB" id="A0A1B6EGQ0"/>